<comment type="caution">
    <text evidence="7">The sequence shown here is derived from an EMBL/GenBank/DDBJ whole genome shotgun (WGS) entry which is preliminary data.</text>
</comment>
<dbReference type="EMBL" id="JAFLVX010000015">
    <property type="protein sequence ID" value="MBO0476461.1"/>
    <property type="molecule type" value="Genomic_DNA"/>
</dbReference>
<dbReference type="InterPro" id="IPR011006">
    <property type="entry name" value="CheY-like_superfamily"/>
</dbReference>
<evidence type="ECO:0000313" key="7">
    <source>
        <dbReference type="EMBL" id="MBO0476461.1"/>
    </source>
</evidence>
<dbReference type="SUPFAM" id="SSF46689">
    <property type="entry name" value="Homeodomain-like"/>
    <property type="match status" value="2"/>
</dbReference>
<dbReference type="SMART" id="SM00342">
    <property type="entry name" value="HTH_ARAC"/>
    <property type="match status" value="1"/>
</dbReference>
<dbReference type="InterPro" id="IPR018060">
    <property type="entry name" value="HTH_AraC"/>
</dbReference>
<protein>
    <submittedName>
        <fullName evidence="7">AraC family transcriptional regulator</fullName>
    </submittedName>
</protein>
<keyword evidence="2" id="KW-0238">DNA-binding</keyword>
<feature type="domain" description="Response regulatory" evidence="6">
    <location>
        <begin position="3"/>
        <end position="119"/>
    </location>
</feature>
<evidence type="ECO:0000256" key="4">
    <source>
        <dbReference type="PROSITE-ProRule" id="PRU00169"/>
    </source>
</evidence>
<dbReference type="PANTHER" id="PTHR43280">
    <property type="entry name" value="ARAC-FAMILY TRANSCRIPTIONAL REGULATOR"/>
    <property type="match status" value="1"/>
</dbReference>
<gene>
    <name evidence="7" type="ORF">DOK76_05220</name>
</gene>
<dbReference type="SUPFAM" id="SSF52172">
    <property type="entry name" value="CheY-like"/>
    <property type="match status" value="1"/>
</dbReference>
<dbReference type="PROSITE" id="PS50110">
    <property type="entry name" value="RESPONSE_REGULATORY"/>
    <property type="match status" value="1"/>
</dbReference>
<dbReference type="Gene3D" id="1.10.10.60">
    <property type="entry name" value="Homeodomain-like"/>
    <property type="match status" value="2"/>
</dbReference>
<dbReference type="PRINTS" id="PR00032">
    <property type="entry name" value="HTHARAC"/>
</dbReference>
<evidence type="ECO:0000313" key="8">
    <source>
        <dbReference type="Proteomes" id="UP000664857"/>
    </source>
</evidence>
<dbReference type="InterPro" id="IPR009057">
    <property type="entry name" value="Homeodomain-like_sf"/>
</dbReference>
<evidence type="ECO:0000259" key="6">
    <source>
        <dbReference type="PROSITE" id="PS50110"/>
    </source>
</evidence>
<evidence type="ECO:0000259" key="5">
    <source>
        <dbReference type="PROSITE" id="PS01124"/>
    </source>
</evidence>
<keyword evidence="8" id="KW-1185">Reference proteome</keyword>
<dbReference type="PROSITE" id="PS01124">
    <property type="entry name" value="HTH_ARAC_FAMILY_2"/>
    <property type="match status" value="1"/>
</dbReference>
<name>A0ABS3HRR9_9ENTE</name>
<dbReference type="InterPro" id="IPR018062">
    <property type="entry name" value="HTH_AraC-typ_CS"/>
</dbReference>
<evidence type="ECO:0000256" key="3">
    <source>
        <dbReference type="ARBA" id="ARBA00023163"/>
    </source>
</evidence>
<dbReference type="RefSeq" id="WP_206965477.1">
    <property type="nucleotide sequence ID" value="NZ_JAFLVX010000015.1"/>
</dbReference>
<keyword evidence="3" id="KW-0804">Transcription</keyword>
<dbReference type="Proteomes" id="UP000664857">
    <property type="component" value="Unassembled WGS sequence"/>
</dbReference>
<reference evidence="7 8" key="1">
    <citation type="submission" date="2021-03" db="EMBL/GenBank/DDBJ databases">
        <title>Enterococcal diversity collection.</title>
        <authorList>
            <person name="Gilmore M.S."/>
            <person name="Schwartzman J."/>
            <person name="Van Tyne D."/>
            <person name="Martin M."/>
            <person name="Earl A.M."/>
            <person name="Manson A.L."/>
            <person name="Straub T."/>
            <person name="Salamzade R."/>
            <person name="Saavedra J."/>
            <person name="Lebreton F."/>
            <person name="Prichula J."/>
            <person name="Schaufler K."/>
            <person name="Gaca A."/>
            <person name="Sgardioli B."/>
            <person name="Wagenaar J."/>
            <person name="Strong T."/>
        </authorList>
    </citation>
    <scope>NUCLEOTIDE SEQUENCE [LARGE SCALE GENOMIC DNA]</scope>
    <source>
        <strain evidence="7 8">DIV0080</strain>
    </source>
</reference>
<evidence type="ECO:0000256" key="2">
    <source>
        <dbReference type="ARBA" id="ARBA00023125"/>
    </source>
</evidence>
<accession>A0ABS3HRR9</accession>
<dbReference type="PANTHER" id="PTHR43280:SF28">
    <property type="entry name" value="HTH-TYPE TRANSCRIPTIONAL ACTIVATOR RHAS"/>
    <property type="match status" value="1"/>
</dbReference>
<dbReference type="Gene3D" id="3.40.50.2300">
    <property type="match status" value="1"/>
</dbReference>
<evidence type="ECO:0000256" key="1">
    <source>
        <dbReference type="ARBA" id="ARBA00023015"/>
    </source>
</evidence>
<comment type="caution">
    <text evidence="4">Lacks conserved residue(s) required for the propagation of feature annotation.</text>
</comment>
<sequence length="256" mass="29902">MCYVLKIVQDEELLLGLDRLFHHYFVNVIMLPNASSLAEALARPLKHEPEILLIEMNQEETTFEKTALLKERYPNVRFIMIDQEESFENIQQAMRMGAIDYLVTPLVEEEALTSIHRAIISLNQVSLLHHRNEAIDMTHNETILPMIEYIHEHFSRDLNLDELANYIHLNPSYLCQLFKKEVGMTYIAYLTQYRVEQAKKRLRETPCSLADISEEVGYGDPAYFSRIFKKLAGISPNQYRQRFKGDYVGTTYLVHS</sequence>
<organism evidence="7 8">
    <name type="scientific">Candidatus Vagococcus giribetii</name>
    <dbReference type="NCBI Taxonomy" id="2230876"/>
    <lineage>
        <taxon>Bacteria</taxon>
        <taxon>Bacillati</taxon>
        <taxon>Bacillota</taxon>
        <taxon>Bacilli</taxon>
        <taxon>Lactobacillales</taxon>
        <taxon>Enterococcaceae</taxon>
        <taxon>Vagococcus</taxon>
    </lineage>
</organism>
<dbReference type="PROSITE" id="PS00041">
    <property type="entry name" value="HTH_ARAC_FAMILY_1"/>
    <property type="match status" value="1"/>
</dbReference>
<dbReference type="InterPro" id="IPR001789">
    <property type="entry name" value="Sig_transdc_resp-reg_receiver"/>
</dbReference>
<feature type="domain" description="HTH araC/xylS-type" evidence="5">
    <location>
        <begin position="144"/>
        <end position="242"/>
    </location>
</feature>
<dbReference type="InterPro" id="IPR020449">
    <property type="entry name" value="Tscrpt_reg_AraC-type_HTH"/>
</dbReference>
<proteinExistence type="predicted"/>
<keyword evidence="1" id="KW-0805">Transcription regulation</keyword>
<dbReference type="Pfam" id="PF12833">
    <property type="entry name" value="HTH_18"/>
    <property type="match status" value="1"/>
</dbReference>